<comment type="caution">
    <text evidence="3">The sequence shown here is derived from an EMBL/GenBank/DDBJ whole genome shotgun (WGS) entry which is preliminary data.</text>
</comment>
<evidence type="ECO:0000313" key="3">
    <source>
        <dbReference type="EMBL" id="OLF14352.1"/>
    </source>
</evidence>
<organism evidence="3 4">
    <name type="scientific">Actinophytocola xinjiangensis</name>
    <dbReference type="NCBI Taxonomy" id="485602"/>
    <lineage>
        <taxon>Bacteria</taxon>
        <taxon>Bacillati</taxon>
        <taxon>Actinomycetota</taxon>
        <taxon>Actinomycetes</taxon>
        <taxon>Pseudonocardiales</taxon>
        <taxon>Pseudonocardiaceae</taxon>
    </lineage>
</organism>
<sequence length="182" mass="19600">MRRALVVAVLLTLVGAVPATAAPDPVDVVHSETVALGASTLTVSFDHWPIQSSRSMDFLFEPAGGIGDRSGLLRVIAPSGEVGIRAIGLERRGDDIVLPRHPRDRDRWGLDVVALPEEGMWRFEFTVDGPDGRRTGVLPLEVGPAPGPPLALSWTLAMGPWVVGAALLVTFGWLRRTRRRSG</sequence>
<dbReference type="EMBL" id="MSIF01000001">
    <property type="protein sequence ID" value="OLF14352.1"/>
    <property type="molecule type" value="Genomic_DNA"/>
</dbReference>
<feature type="chain" id="PRO_5030906594" description="CopC domain-containing protein" evidence="2">
    <location>
        <begin position="22"/>
        <end position="182"/>
    </location>
</feature>
<evidence type="ECO:0000313" key="4">
    <source>
        <dbReference type="Proteomes" id="UP000185696"/>
    </source>
</evidence>
<keyword evidence="1" id="KW-0472">Membrane</keyword>
<dbReference type="AlphaFoldDB" id="A0A7Z0WT09"/>
<feature type="signal peptide" evidence="2">
    <location>
        <begin position="1"/>
        <end position="21"/>
    </location>
</feature>
<protein>
    <recommendedName>
        <fullName evidence="5">CopC domain-containing protein</fullName>
    </recommendedName>
</protein>
<evidence type="ECO:0000256" key="1">
    <source>
        <dbReference type="SAM" id="Phobius"/>
    </source>
</evidence>
<evidence type="ECO:0008006" key="5">
    <source>
        <dbReference type="Google" id="ProtNLM"/>
    </source>
</evidence>
<gene>
    <name evidence="3" type="ORF">BLA60_04280</name>
</gene>
<feature type="transmembrane region" description="Helical" evidence="1">
    <location>
        <begin position="151"/>
        <end position="174"/>
    </location>
</feature>
<keyword evidence="2" id="KW-0732">Signal</keyword>
<dbReference type="RefSeq" id="WP_075131300.1">
    <property type="nucleotide sequence ID" value="NZ_MSIF01000001.1"/>
</dbReference>
<reference evidence="3 4" key="1">
    <citation type="submission" date="2016-12" db="EMBL/GenBank/DDBJ databases">
        <title>The draft genome sequence of Actinophytocola xinjiangensis.</title>
        <authorList>
            <person name="Wang W."/>
            <person name="Yuan L."/>
        </authorList>
    </citation>
    <scope>NUCLEOTIDE SEQUENCE [LARGE SCALE GENOMIC DNA]</scope>
    <source>
        <strain evidence="3 4">CGMCC 4.4663</strain>
    </source>
</reference>
<dbReference type="Proteomes" id="UP000185696">
    <property type="component" value="Unassembled WGS sequence"/>
</dbReference>
<proteinExistence type="predicted"/>
<keyword evidence="4" id="KW-1185">Reference proteome</keyword>
<name>A0A7Z0WT09_9PSEU</name>
<keyword evidence="1" id="KW-0812">Transmembrane</keyword>
<accession>A0A7Z0WT09</accession>
<evidence type="ECO:0000256" key="2">
    <source>
        <dbReference type="SAM" id="SignalP"/>
    </source>
</evidence>
<keyword evidence="1" id="KW-1133">Transmembrane helix</keyword>